<keyword evidence="4" id="KW-1185">Reference proteome</keyword>
<feature type="chain" id="PRO_5036732107" description="Phosphoesterase" evidence="2">
    <location>
        <begin position="27"/>
        <end position="364"/>
    </location>
</feature>
<gene>
    <name evidence="3" type="ORF">KCG34_22950</name>
</gene>
<feature type="signal peptide" evidence="2">
    <location>
        <begin position="1"/>
        <end position="26"/>
    </location>
</feature>
<dbReference type="Gene3D" id="3.40.720.10">
    <property type="entry name" value="Alkaline Phosphatase, subunit A"/>
    <property type="match status" value="1"/>
</dbReference>
<dbReference type="PANTHER" id="PTHR31956">
    <property type="entry name" value="NON-SPECIFIC PHOSPHOLIPASE C4-RELATED"/>
    <property type="match status" value="1"/>
</dbReference>
<dbReference type="KEGG" id="caul:KCG34_22950"/>
<evidence type="ECO:0000256" key="2">
    <source>
        <dbReference type="SAM" id="SignalP"/>
    </source>
</evidence>
<sequence length="364" mass="38781">MRTCLTRALGLTFGLALLGGCASASAGPDASVPKYDHIVVIVEENKDYEQILNPAVAPHIAGLAKQYGDATRFYGEVHPSEANYVALLGGDTFGIHDDDAFYCKPGQVDPNCAGAGAPGYVDHTTTARHLGQQMEEKGLSWKGYFENLPAPGSLAVNASDPAFNDGTRKTALYASKHSGFVNFAQVLNDPRRADHLVGFDALERDLKANALPNFALVVPNQCNEMHGLYGPNIPADCTGADLAALIGRGDRVVGDLVAKLQATPAWRSSQRFAIVITFDEGSGKTREGCCAVTPNAPSNFGGGHIPTIVITNHGPRGARDETPYNHYSLLRTIEDAFGIKEHLRHAADTDKGVVPMTPLFRDGG</sequence>
<dbReference type="PROSITE" id="PS51257">
    <property type="entry name" value="PROKAR_LIPOPROTEIN"/>
    <property type="match status" value="1"/>
</dbReference>
<evidence type="ECO:0000313" key="3">
    <source>
        <dbReference type="EMBL" id="QUD87866.1"/>
    </source>
</evidence>
<organism evidence="3 4">
    <name type="scientific">Phenylobacterium montanum</name>
    <dbReference type="NCBI Taxonomy" id="2823693"/>
    <lineage>
        <taxon>Bacteria</taxon>
        <taxon>Pseudomonadati</taxon>
        <taxon>Pseudomonadota</taxon>
        <taxon>Alphaproteobacteria</taxon>
        <taxon>Caulobacterales</taxon>
        <taxon>Caulobacteraceae</taxon>
        <taxon>Phenylobacterium</taxon>
    </lineage>
</organism>
<dbReference type="EMBL" id="CP073078">
    <property type="protein sequence ID" value="QUD87866.1"/>
    <property type="molecule type" value="Genomic_DNA"/>
</dbReference>
<evidence type="ECO:0000313" key="4">
    <source>
        <dbReference type="Proteomes" id="UP000676409"/>
    </source>
</evidence>
<keyword evidence="2" id="KW-0732">Signal</keyword>
<accession>A0A975G0U1</accession>
<dbReference type="InterPro" id="IPR017850">
    <property type="entry name" value="Alkaline_phosphatase_core_sf"/>
</dbReference>
<dbReference type="Proteomes" id="UP000676409">
    <property type="component" value="Chromosome"/>
</dbReference>
<evidence type="ECO:0008006" key="5">
    <source>
        <dbReference type="Google" id="ProtNLM"/>
    </source>
</evidence>
<dbReference type="GO" id="GO:0016788">
    <property type="term" value="F:hydrolase activity, acting on ester bonds"/>
    <property type="evidence" value="ECO:0007669"/>
    <property type="project" value="InterPro"/>
</dbReference>
<name>A0A975G0U1_9CAUL</name>
<reference evidence="3" key="1">
    <citation type="submission" date="2021-04" db="EMBL/GenBank/DDBJ databases">
        <title>The complete genome sequence of Caulobacter sp. S6.</title>
        <authorList>
            <person name="Tang Y."/>
            <person name="Ouyang W."/>
            <person name="Liu Q."/>
            <person name="Huang B."/>
            <person name="Guo Z."/>
            <person name="Lei P."/>
        </authorList>
    </citation>
    <scope>NUCLEOTIDE SEQUENCE</scope>
    <source>
        <strain evidence="3">S6</strain>
    </source>
</reference>
<dbReference type="AlphaFoldDB" id="A0A975G0U1"/>
<dbReference type="Pfam" id="PF04185">
    <property type="entry name" value="Phosphoesterase"/>
    <property type="match status" value="1"/>
</dbReference>
<proteinExistence type="predicted"/>
<dbReference type="GO" id="GO:0009395">
    <property type="term" value="P:phospholipid catabolic process"/>
    <property type="evidence" value="ECO:0007669"/>
    <property type="project" value="TreeGrafter"/>
</dbReference>
<protein>
    <recommendedName>
        <fullName evidence="5">Phosphoesterase</fullName>
    </recommendedName>
</protein>
<evidence type="ECO:0000256" key="1">
    <source>
        <dbReference type="ARBA" id="ARBA00022801"/>
    </source>
</evidence>
<dbReference type="PANTHER" id="PTHR31956:SF8">
    <property type="entry name" value="ACID PHOSPHATASE PHOA (AFU_ORTHOLOGUE AFUA_1G03570)"/>
    <property type="match status" value="1"/>
</dbReference>
<dbReference type="RefSeq" id="WP_211937917.1">
    <property type="nucleotide sequence ID" value="NZ_CP073078.1"/>
</dbReference>
<dbReference type="InterPro" id="IPR007312">
    <property type="entry name" value="Phosphoesterase"/>
</dbReference>
<keyword evidence="1" id="KW-0378">Hydrolase</keyword>